<keyword evidence="7" id="KW-1185">Reference proteome</keyword>
<dbReference type="CDD" id="cd16025">
    <property type="entry name" value="PAS_like"/>
    <property type="match status" value="1"/>
</dbReference>
<keyword evidence="4" id="KW-0106">Calcium</keyword>
<evidence type="ECO:0000256" key="2">
    <source>
        <dbReference type="ARBA" id="ARBA00022723"/>
    </source>
</evidence>
<dbReference type="STRING" id="1387353.BSF38_03674"/>
<dbReference type="PROSITE" id="PS00149">
    <property type="entry name" value="SULFATASE_2"/>
    <property type="match status" value="1"/>
</dbReference>
<dbReference type="KEGG" id="pbor:BSF38_03674"/>
<evidence type="ECO:0000259" key="5">
    <source>
        <dbReference type="Pfam" id="PF00884"/>
    </source>
</evidence>
<dbReference type="Pfam" id="PF00884">
    <property type="entry name" value="Sulfatase"/>
    <property type="match status" value="1"/>
</dbReference>
<comment type="similarity">
    <text evidence="1">Belongs to the sulfatase family.</text>
</comment>
<dbReference type="EMBL" id="CP019082">
    <property type="protein sequence ID" value="APW62142.1"/>
    <property type="molecule type" value="Genomic_DNA"/>
</dbReference>
<dbReference type="PANTHER" id="PTHR42693:SF53">
    <property type="entry name" value="ENDO-4-O-SULFATASE"/>
    <property type="match status" value="1"/>
</dbReference>
<gene>
    <name evidence="6" type="primary">atsA_8</name>
    <name evidence="6" type="ORF">BSF38_03674</name>
</gene>
<dbReference type="OrthoDB" id="9783154at2"/>
<dbReference type="AlphaFoldDB" id="A0A1U7CT86"/>
<dbReference type="InterPro" id="IPR024607">
    <property type="entry name" value="Sulfatase_CS"/>
</dbReference>
<sequence length="549" mass="61053">MGLSGFRAELRYERNAMKKTVALGWLVAMVGLGSSPATSSAASSAADARPNVVVILADDMGFSDLGSYGGEIETPILDGLAANGLRFTQFYNTGRCWPSRAAFLTGYYAQQVNRDPAKRRPEWATLLPELLRTSGYRTYHSGKWHVDGPVLAGGFERSYLVTDHDRNFNPREHFVDDRPVPLPKAEDHYYSTKAIAEHGVSWLAEHEKAHKDEPFFLYIAFTAPHFPLQAPAEDVARYRDRYQVGWDVIRDRRWNRIKQLGIVDGALPAYDPKTLPGWNLSEEELHARIGPGETGVVGPWDALTDEQKRFQTAKMAVHAAMVDRMDRGIGLVVDRLKAMGAFENTLILFMSDNGASAEQMIRGDGHDPKAEPGAARSFLGLGPGWATVSNTPFRLYKVWNHEGGISTPLIAHWPKGIAARGELRRTPGHLVDLAPTIFELARITPPDSYHGEPRPPLPGRSLVPAFAHDVTVPHDFLFFKHEGNRALRAGDWKIVSNGPAGAWELYNLAVDRTETHNLAADQPDRLKALVAIWERQDREYQTQGATGKR</sequence>
<name>A0A1U7CT86_9BACT</name>
<evidence type="ECO:0000313" key="6">
    <source>
        <dbReference type="EMBL" id="APW62142.1"/>
    </source>
</evidence>
<keyword evidence="2" id="KW-0479">Metal-binding</keyword>
<dbReference type="PANTHER" id="PTHR42693">
    <property type="entry name" value="ARYLSULFATASE FAMILY MEMBER"/>
    <property type="match status" value="1"/>
</dbReference>
<proteinExistence type="inferred from homology"/>
<dbReference type="Gene3D" id="3.40.720.10">
    <property type="entry name" value="Alkaline Phosphatase, subunit A"/>
    <property type="match status" value="1"/>
</dbReference>
<organism evidence="6 7">
    <name type="scientific">Paludisphaera borealis</name>
    <dbReference type="NCBI Taxonomy" id="1387353"/>
    <lineage>
        <taxon>Bacteria</taxon>
        <taxon>Pseudomonadati</taxon>
        <taxon>Planctomycetota</taxon>
        <taxon>Planctomycetia</taxon>
        <taxon>Isosphaerales</taxon>
        <taxon>Isosphaeraceae</taxon>
        <taxon>Paludisphaera</taxon>
    </lineage>
</organism>
<evidence type="ECO:0000313" key="7">
    <source>
        <dbReference type="Proteomes" id="UP000186309"/>
    </source>
</evidence>
<evidence type="ECO:0000256" key="4">
    <source>
        <dbReference type="ARBA" id="ARBA00022837"/>
    </source>
</evidence>
<accession>A0A1U7CT86</accession>
<keyword evidence="3 6" id="KW-0378">Hydrolase</keyword>
<dbReference type="InterPro" id="IPR000917">
    <property type="entry name" value="Sulfatase_N"/>
</dbReference>
<dbReference type="SUPFAM" id="SSF53649">
    <property type="entry name" value="Alkaline phosphatase-like"/>
    <property type="match status" value="1"/>
</dbReference>
<dbReference type="Gene3D" id="3.30.1120.10">
    <property type="match status" value="1"/>
</dbReference>
<feature type="domain" description="Sulfatase N-terminal" evidence="5">
    <location>
        <begin position="50"/>
        <end position="441"/>
    </location>
</feature>
<dbReference type="GO" id="GO:0004065">
    <property type="term" value="F:arylsulfatase activity"/>
    <property type="evidence" value="ECO:0007669"/>
    <property type="project" value="UniProtKB-EC"/>
</dbReference>
<reference evidence="7" key="1">
    <citation type="submission" date="2016-12" db="EMBL/GenBank/DDBJ databases">
        <title>Comparative genomics of four Isosphaeraceae planctomycetes: a common pool of plasmids and glycoside hydrolase genes.</title>
        <authorList>
            <person name="Ivanova A."/>
        </authorList>
    </citation>
    <scope>NUCLEOTIDE SEQUENCE [LARGE SCALE GENOMIC DNA]</scope>
    <source>
        <strain evidence="7">PX4</strain>
    </source>
</reference>
<dbReference type="InterPro" id="IPR050738">
    <property type="entry name" value="Sulfatase"/>
</dbReference>
<protein>
    <submittedName>
        <fullName evidence="6">Arylsulfatase</fullName>
        <ecNumber evidence="6">3.1.6.1</ecNumber>
    </submittedName>
</protein>
<dbReference type="GO" id="GO:0046872">
    <property type="term" value="F:metal ion binding"/>
    <property type="evidence" value="ECO:0007669"/>
    <property type="project" value="UniProtKB-KW"/>
</dbReference>
<dbReference type="InterPro" id="IPR017850">
    <property type="entry name" value="Alkaline_phosphatase_core_sf"/>
</dbReference>
<evidence type="ECO:0000256" key="3">
    <source>
        <dbReference type="ARBA" id="ARBA00022801"/>
    </source>
</evidence>
<evidence type="ECO:0000256" key="1">
    <source>
        <dbReference type="ARBA" id="ARBA00008779"/>
    </source>
</evidence>
<dbReference type="Proteomes" id="UP000186309">
    <property type="component" value="Chromosome"/>
</dbReference>
<dbReference type="EC" id="3.1.6.1" evidence="6"/>